<keyword evidence="4" id="KW-0833">Ubl conjugation pathway</keyword>
<evidence type="ECO:0000256" key="5">
    <source>
        <dbReference type="ARBA" id="ARBA00022833"/>
    </source>
</evidence>
<dbReference type="InterPro" id="IPR024766">
    <property type="entry name" value="Znf_RING_H2"/>
</dbReference>
<dbReference type="InterPro" id="IPR013083">
    <property type="entry name" value="Znf_RING/FYVE/PHD"/>
</dbReference>
<dbReference type="EMBL" id="ML977010">
    <property type="protein sequence ID" value="KAF1952548.1"/>
    <property type="molecule type" value="Genomic_DNA"/>
</dbReference>
<dbReference type="AlphaFoldDB" id="A0A6A5TJL2"/>
<dbReference type="InterPro" id="IPR001841">
    <property type="entry name" value="Znf_RING"/>
</dbReference>
<dbReference type="SMART" id="SM00184">
    <property type="entry name" value="RING"/>
    <property type="match status" value="1"/>
</dbReference>
<feature type="compositionally biased region" description="Polar residues" evidence="7">
    <location>
        <begin position="1"/>
        <end position="17"/>
    </location>
</feature>
<accession>A0A6A5TJL2</accession>
<dbReference type="PROSITE" id="PS50089">
    <property type="entry name" value="ZF_RING_2"/>
    <property type="match status" value="1"/>
</dbReference>
<keyword evidence="3 6" id="KW-0863">Zinc-finger</keyword>
<keyword evidence="5" id="KW-0862">Zinc</keyword>
<dbReference type="PROSITE" id="PS00518">
    <property type="entry name" value="ZF_RING_1"/>
    <property type="match status" value="1"/>
</dbReference>
<evidence type="ECO:0000256" key="3">
    <source>
        <dbReference type="ARBA" id="ARBA00022771"/>
    </source>
</evidence>
<keyword evidence="2" id="KW-0479">Metal-binding</keyword>
<evidence type="ECO:0000256" key="1">
    <source>
        <dbReference type="ARBA" id="ARBA00004906"/>
    </source>
</evidence>
<feature type="domain" description="RING-type" evidence="8">
    <location>
        <begin position="72"/>
        <end position="153"/>
    </location>
</feature>
<evidence type="ECO:0000256" key="4">
    <source>
        <dbReference type="ARBA" id="ARBA00022786"/>
    </source>
</evidence>
<feature type="region of interest" description="Disordered" evidence="7">
    <location>
        <begin position="1"/>
        <end position="39"/>
    </location>
</feature>
<organism evidence="9 10">
    <name type="scientific">Byssothecium circinans</name>
    <dbReference type="NCBI Taxonomy" id="147558"/>
    <lineage>
        <taxon>Eukaryota</taxon>
        <taxon>Fungi</taxon>
        <taxon>Dikarya</taxon>
        <taxon>Ascomycota</taxon>
        <taxon>Pezizomycotina</taxon>
        <taxon>Dothideomycetes</taxon>
        <taxon>Pleosporomycetidae</taxon>
        <taxon>Pleosporales</taxon>
        <taxon>Massarineae</taxon>
        <taxon>Massarinaceae</taxon>
        <taxon>Byssothecium</taxon>
    </lineage>
</organism>
<dbReference type="Pfam" id="PF12678">
    <property type="entry name" value="zf-rbx1"/>
    <property type="match status" value="1"/>
</dbReference>
<dbReference type="GO" id="GO:0008270">
    <property type="term" value="F:zinc ion binding"/>
    <property type="evidence" value="ECO:0007669"/>
    <property type="project" value="UniProtKB-KW"/>
</dbReference>
<keyword evidence="10" id="KW-1185">Reference proteome</keyword>
<feature type="region of interest" description="Disordered" evidence="7">
    <location>
        <begin position="91"/>
        <end position="113"/>
    </location>
</feature>
<name>A0A6A5TJL2_9PLEO</name>
<comment type="pathway">
    <text evidence="1">Protein modification; protein ubiquitination.</text>
</comment>
<dbReference type="InterPro" id="IPR017907">
    <property type="entry name" value="Znf_RING_CS"/>
</dbReference>
<evidence type="ECO:0000313" key="10">
    <source>
        <dbReference type="Proteomes" id="UP000800035"/>
    </source>
</evidence>
<gene>
    <name evidence="9" type="ORF">CC80DRAFT_572290</name>
</gene>
<dbReference type="Gene3D" id="3.30.40.10">
    <property type="entry name" value="Zinc/RING finger domain, C3HC4 (zinc finger)"/>
    <property type="match status" value="1"/>
</dbReference>
<feature type="compositionally biased region" description="Low complexity" evidence="7">
    <location>
        <begin position="95"/>
        <end position="110"/>
    </location>
</feature>
<evidence type="ECO:0000256" key="6">
    <source>
        <dbReference type="PROSITE-ProRule" id="PRU00175"/>
    </source>
</evidence>
<sequence>MPSSHNGTPNPSDTMSAPPSLEAEFPIPEPITWPSNVDPHPTAPTISPIYVTLEEFFDHGTISYMPSVLEDCDICARSFITAPFQDIGPREATVQSQGSDSSATASSTPSLVTGQGEVSASVTGIKISLCHHVFCLACLKRWLEQANTCPMCRTILYGTRTHDEVLRQALQAEVEAATNLLSTIEREFDTRHTNYLTTLAEYSAASERFRDFPRSSPEDEAFPDTSEYRLTLDERVQAHIRCFIEATERKCAVEEDYNLALERMEAAEARIVSAITALYDYEQEHERPQRPPVDGAE</sequence>
<dbReference type="Proteomes" id="UP000800035">
    <property type="component" value="Unassembled WGS sequence"/>
</dbReference>
<evidence type="ECO:0000256" key="7">
    <source>
        <dbReference type="SAM" id="MobiDB-lite"/>
    </source>
</evidence>
<evidence type="ECO:0000313" key="9">
    <source>
        <dbReference type="EMBL" id="KAF1952548.1"/>
    </source>
</evidence>
<dbReference type="OrthoDB" id="8062037at2759"/>
<protein>
    <recommendedName>
        <fullName evidence="8">RING-type domain-containing protein</fullName>
    </recommendedName>
</protein>
<evidence type="ECO:0000259" key="8">
    <source>
        <dbReference type="PROSITE" id="PS50089"/>
    </source>
</evidence>
<proteinExistence type="predicted"/>
<dbReference type="GO" id="GO:0051603">
    <property type="term" value="P:proteolysis involved in protein catabolic process"/>
    <property type="evidence" value="ECO:0007669"/>
    <property type="project" value="UniProtKB-ARBA"/>
</dbReference>
<evidence type="ECO:0000256" key="2">
    <source>
        <dbReference type="ARBA" id="ARBA00022723"/>
    </source>
</evidence>
<dbReference type="SUPFAM" id="SSF57850">
    <property type="entry name" value="RING/U-box"/>
    <property type="match status" value="1"/>
</dbReference>
<reference evidence="9" key="1">
    <citation type="journal article" date="2020" name="Stud. Mycol.">
        <title>101 Dothideomycetes genomes: a test case for predicting lifestyles and emergence of pathogens.</title>
        <authorList>
            <person name="Haridas S."/>
            <person name="Albert R."/>
            <person name="Binder M."/>
            <person name="Bloem J."/>
            <person name="Labutti K."/>
            <person name="Salamov A."/>
            <person name="Andreopoulos B."/>
            <person name="Baker S."/>
            <person name="Barry K."/>
            <person name="Bills G."/>
            <person name="Bluhm B."/>
            <person name="Cannon C."/>
            <person name="Castanera R."/>
            <person name="Culley D."/>
            <person name="Daum C."/>
            <person name="Ezra D."/>
            <person name="Gonzalez J."/>
            <person name="Henrissat B."/>
            <person name="Kuo A."/>
            <person name="Liang C."/>
            <person name="Lipzen A."/>
            <person name="Lutzoni F."/>
            <person name="Magnuson J."/>
            <person name="Mondo S."/>
            <person name="Nolan M."/>
            <person name="Ohm R."/>
            <person name="Pangilinan J."/>
            <person name="Park H.-J."/>
            <person name="Ramirez L."/>
            <person name="Alfaro M."/>
            <person name="Sun H."/>
            <person name="Tritt A."/>
            <person name="Yoshinaga Y."/>
            <person name="Zwiers L.-H."/>
            <person name="Turgeon B."/>
            <person name="Goodwin S."/>
            <person name="Spatafora J."/>
            <person name="Crous P."/>
            <person name="Grigoriev I."/>
        </authorList>
    </citation>
    <scope>NUCLEOTIDE SEQUENCE</scope>
    <source>
        <strain evidence="9">CBS 675.92</strain>
    </source>
</reference>